<keyword evidence="5 8" id="KW-0326">Glycosidase</keyword>
<dbReference type="Pfam" id="PF22666">
    <property type="entry name" value="Glyco_hydro_2_N2"/>
    <property type="match status" value="1"/>
</dbReference>
<dbReference type="RefSeq" id="WP_179488057.1">
    <property type="nucleotide sequence ID" value="NZ_JACCBV010000001.1"/>
</dbReference>
<protein>
    <recommendedName>
        <fullName evidence="3">beta-mannosidase</fullName>
        <ecNumber evidence="3">3.2.1.25</ecNumber>
    </recommendedName>
</protein>
<dbReference type="Gene3D" id="2.60.120.260">
    <property type="entry name" value="Galactose-binding domain-like"/>
    <property type="match status" value="1"/>
</dbReference>
<evidence type="ECO:0000313" key="8">
    <source>
        <dbReference type="EMBL" id="NYE19008.1"/>
    </source>
</evidence>
<reference evidence="8 9" key="1">
    <citation type="submission" date="2020-07" db="EMBL/GenBank/DDBJ databases">
        <title>Sequencing the genomes of 1000 actinobacteria strains.</title>
        <authorList>
            <person name="Klenk H.-P."/>
        </authorList>
    </citation>
    <scope>NUCLEOTIDE SEQUENCE [LARGE SCALE GENOMIC DNA]</scope>
    <source>
        <strain evidence="8 9">DSM 24662</strain>
    </source>
</reference>
<dbReference type="GO" id="GO:0004567">
    <property type="term" value="F:beta-mannosidase activity"/>
    <property type="evidence" value="ECO:0007669"/>
    <property type="project" value="UniProtKB-EC"/>
</dbReference>
<dbReference type="SUPFAM" id="SSF51445">
    <property type="entry name" value="(Trans)glycosidases"/>
    <property type="match status" value="1"/>
</dbReference>
<feature type="domain" description="Beta-mannosidase-like galactose-binding" evidence="7">
    <location>
        <begin position="11"/>
        <end position="184"/>
    </location>
</feature>
<accession>A0A7Y9GM31</accession>
<dbReference type="Proteomes" id="UP000576969">
    <property type="component" value="Unassembled WGS sequence"/>
</dbReference>
<dbReference type="SUPFAM" id="SSF49785">
    <property type="entry name" value="Galactose-binding domain-like"/>
    <property type="match status" value="1"/>
</dbReference>
<dbReference type="AlphaFoldDB" id="A0A7Y9GM31"/>
<evidence type="ECO:0000256" key="3">
    <source>
        <dbReference type="ARBA" id="ARBA00012754"/>
    </source>
</evidence>
<dbReference type="InterPro" id="IPR017853">
    <property type="entry name" value="GH"/>
</dbReference>
<keyword evidence="9" id="KW-1185">Reference proteome</keyword>
<comment type="caution">
    <text evidence="8">The sequence shown here is derived from an EMBL/GenBank/DDBJ whole genome shotgun (WGS) entry which is preliminary data.</text>
</comment>
<dbReference type="EC" id="3.2.1.25" evidence="3"/>
<dbReference type="InterPro" id="IPR036156">
    <property type="entry name" value="Beta-gal/glucu_dom_sf"/>
</dbReference>
<evidence type="ECO:0000256" key="5">
    <source>
        <dbReference type="ARBA" id="ARBA00023295"/>
    </source>
</evidence>
<dbReference type="GO" id="GO:0005975">
    <property type="term" value="P:carbohydrate metabolic process"/>
    <property type="evidence" value="ECO:0007669"/>
    <property type="project" value="InterPro"/>
</dbReference>
<evidence type="ECO:0000256" key="4">
    <source>
        <dbReference type="ARBA" id="ARBA00022801"/>
    </source>
</evidence>
<evidence type="ECO:0000256" key="1">
    <source>
        <dbReference type="ARBA" id="ARBA00000829"/>
    </source>
</evidence>
<dbReference type="Pfam" id="PF00703">
    <property type="entry name" value="Glyco_hydro_2"/>
    <property type="match status" value="1"/>
</dbReference>
<dbReference type="PANTHER" id="PTHR43730:SF1">
    <property type="entry name" value="BETA-MANNOSIDASE"/>
    <property type="match status" value="1"/>
</dbReference>
<comment type="similarity">
    <text evidence="2">Belongs to the glycosyl hydrolase 2 family.</text>
</comment>
<dbReference type="Gene3D" id="3.20.20.80">
    <property type="entry name" value="Glycosidases"/>
    <property type="match status" value="1"/>
</dbReference>
<dbReference type="InterPro" id="IPR008979">
    <property type="entry name" value="Galactose-bd-like_sf"/>
</dbReference>
<proteinExistence type="inferred from homology"/>
<dbReference type="FunFam" id="3.20.20.80:FF:000050">
    <property type="entry name" value="Beta-mannosidase B"/>
    <property type="match status" value="1"/>
</dbReference>
<dbReference type="InterPro" id="IPR054593">
    <property type="entry name" value="Beta-mannosidase-like_N2"/>
</dbReference>
<sequence>MTTRTSIHDGWQLRLADDTSVELIPDAVRAALPIPATVPGTVHTDLLAAGLIPDPYLDRNEELVQWIGRVDWVYERTLERMPVPATILFDGLDTVATVTLDDEILLESRNQHRRYEVDLGSRLGAGPAVLGIRFASAMVFGEAERTRLGDYPSQYPHPFNYLRKSACNFGWDWGPTLVTAGIWRPVTLVTGEGQRIAEVLPTLTVTGSTGRAEFGIRLAGSGRCSAVRVRVRVGREEVVADVPAGADRVDVAVDVPDVERWWPIGFGEPTLHSAAVELIDDGTVVDAWHERVGFRDIRLDTMPDAGGSEFVIVVNDVRMPVRGVNWIPDDCFVPRVTPERIAERLDQAVDANVNLVRVWGGGVYESAEFYRACDERGLLVWQDFLFACATYPEEERLATEIEHEARDNVARLMPHPSLVLWNGNNENFWGVLDWDWGGIGDKPWGRTYYLETLPRAVADVDPTRPYWPGSPYAGSPDRHPNDEDHGPSHIWDVWNELDYPAYADHRPRFAGEFGWQGPPTWSTLTRAIPAHQQSLDSPAMASHQKANDGAGKLLRGVEPHLPAPQTLEDWHLASQVVQARAAAFGVEHFRALRPRCTGTIVWQLNDCWPVVSWAAVDGDGRKKPLWFALRDAYSPRLLTFQPAGDGVELVLLNDEPDAWTPTIRVRRLDFDGEVLAAGVWSARVDALGAWRISLPEELAVARDRSREVLVAEVGTGGSAPRALRFFAEDRDLALRDDALDARIVSADADRVVVELQADRLVRAACLFPDRIAPEAEVDDAVVTLLPGETRRITVRGVPPERAGELARHPVLQTVDAFVRRSVGVTA</sequence>
<dbReference type="SUPFAM" id="SSF49303">
    <property type="entry name" value="beta-Galactosidase/glucuronidase domain"/>
    <property type="match status" value="1"/>
</dbReference>
<evidence type="ECO:0000313" key="9">
    <source>
        <dbReference type="Proteomes" id="UP000576969"/>
    </source>
</evidence>
<gene>
    <name evidence="8" type="ORF">BJ991_001036</name>
</gene>
<dbReference type="InterPro" id="IPR050887">
    <property type="entry name" value="Beta-mannosidase_GH2"/>
</dbReference>
<evidence type="ECO:0000259" key="6">
    <source>
        <dbReference type="Pfam" id="PF00703"/>
    </source>
</evidence>
<dbReference type="GO" id="GO:0006516">
    <property type="term" value="P:glycoprotein catabolic process"/>
    <property type="evidence" value="ECO:0007669"/>
    <property type="project" value="TreeGrafter"/>
</dbReference>
<evidence type="ECO:0000256" key="2">
    <source>
        <dbReference type="ARBA" id="ARBA00007401"/>
    </source>
</evidence>
<dbReference type="InterPro" id="IPR006102">
    <property type="entry name" value="Ig-like_GH2"/>
</dbReference>
<keyword evidence="4 8" id="KW-0378">Hydrolase</keyword>
<feature type="domain" description="Glycoside hydrolase family 2 immunoglobulin-like beta-sandwich" evidence="6">
    <location>
        <begin position="246"/>
        <end position="295"/>
    </location>
</feature>
<dbReference type="EMBL" id="JACCBV010000001">
    <property type="protein sequence ID" value="NYE19008.1"/>
    <property type="molecule type" value="Genomic_DNA"/>
</dbReference>
<comment type="catalytic activity">
    <reaction evidence="1">
        <text>Hydrolysis of terminal, non-reducing beta-D-mannose residues in beta-D-mannosides.</text>
        <dbReference type="EC" id="3.2.1.25"/>
    </reaction>
</comment>
<dbReference type="InterPro" id="IPR013783">
    <property type="entry name" value="Ig-like_fold"/>
</dbReference>
<dbReference type="PANTHER" id="PTHR43730">
    <property type="entry name" value="BETA-MANNOSIDASE"/>
    <property type="match status" value="1"/>
</dbReference>
<dbReference type="Gene3D" id="2.60.40.10">
    <property type="entry name" value="Immunoglobulins"/>
    <property type="match status" value="1"/>
</dbReference>
<name>A0A7Y9GM31_9MICO</name>
<evidence type="ECO:0000259" key="7">
    <source>
        <dbReference type="Pfam" id="PF22666"/>
    </source>
</evidence>
<organism evidence="8 9">
    <name type="scientific">Microbacterium immunditiarum</name>
    <dbReference type="NCBI Taxonomy" id="337480"/>
    <lineage>
        <taxon>Bacteria</taxon>
        <taxon>Bacillati</taxon>
        <taxon>Actinomycetota</taxon>
        <taxon>Actinomycetes</taxon>
        <taxon>Micrococcales</taxon>
        <taxon>Microbacteriaceae</taxon>
        <taxon>Microbacterium</taxon>
    </lineage>
</organism>